<dbReference type="SUPFAM" id="SSF53623">
    <property type="entry name" value="MurD-like peptide ligases, catalytic domain"/>
    <property type="match status" value="1"/>
</dbReference>
<feature type="binding site" evidence="7">
    <location>
        <position position="470"/>
    </location>
    <ligand>
        <name>meso-2,6-diaminopimelate</name>
        <dbReference type="ChEBI" id="CHEBI:57791"/>
    </ligand>
</feature>
<evidence type="ECO:0000259" key="9">
    <source>
        <dbReference type="Pfam" id="PF01225"/>
    </source>
</evidence>
<evidence type="ECO:0000259" key="11">
    <source>
        <dbReference type="Pfam" id="PF08245"/>
    </source>
</evidence>
<keyword evidence="6 7" id="KW-0961">Cell wall biogenesis/degradation</keyword>
<keyword evidence="7" id="KW-0963">Cytoplasm</keyword>
<feature type="binding site" evidence="7">
    <location>
        <begin position="52"/>
        <end position="54"/>
    </location>
    <ligand>
        <name>UDP-N-acetyl-alpha-D-muramoyl-L-alanyl-D-glutamate</name>
        <dbReference type="ChEBI" id="CHEBI:83900"/>
    </ligand>
</feature>
<comment type="PTM">
    <text evidence="7">Carboxylation is probably crucial for Mg(2+) binding and, consequently, for the gamma-phosphate positioning of ATP.</text>
</comment>
<keyword evidence="2 7" id="KW-0132">Cell division</keyword>
<evidence type="ECO:0000259" key="10">
    <source>
        <dbReference type="Pfam" id="PF02875"/>
    </source>
</evidence>
<dbReference type="SUPFAM" id="SSF53244">
    <property type="entry name" value="MurD-like peptide ligases, peptide-binding domain"/>
    <property type="match status" value="1"/>
</dbReference>
<dbReference type="GO" id="GO:0009252">
    <property type="term" value="P:peptidoglycan biosynthetic process"/>
    <property type="evidence" value="ECO:0007669"/>
    <property type="project" value="UniProtKB-UniRule"/>
</dbReference>
<dbReference type="Proteomes" id="UP000035503">
    <property type="component" value="Chromosome"/>
</dbReference>
<feature type="binding site" evidence="7">
    <location>
        <position position="196"/>
    </location>
    <ligand>
        <name>UDP-N-acetyl-alpha-D-muramoyl-L-alanyl-D-glutamate</name>
        <dbReference type="ChEBI" id="CHEBI:83900"/>
    </ligand>
</feature>
<gene>
    <name evidence="7" type="primary">murE</name>
    <name evidence="12" type="ORF">G293_05160</name>
</gene>
<keyword evidence="7" id="KW-0460">Magnesium</keyword>
<dbReference type="OrthoDB" id="9800958at2"/>
<dbReference type="InterPro" id="IPR004101">
    <property type="entry name" value="Mur_ligase_C"/>
</dbReference>
<keyword evidence="5 7" id="KW-0131">Cell cycle</keyword>
<feature type="binding site" evidence="7">
    <location>
        <begin position="122"/>
        <end position="128"/>
    </location>
    <ligand>
        <name>ATP</name>
        <dbReference type="ChEBI" id="CHEBI:30616"/>
    </ligand>
</feature>
<dbReference type="InterPro" id="IPR035911">
    <property type="entry name" value="MurE/MurF_N"/>
</dbReference>
<dbReference type="Pfam" id="PF02875">
    <property type="entry name" value="Mur_ligase_C"/>
    <property type="match status" value="1"/>
</dbReference>
<feature type="binding site" evidence="7">
    <location>
        <position position="198"/>
    </location>
    <ligand>
        <name>UDP-N-acetyl-alpha-D-muramoyl-L-alanyl-D-glutamate</name>
        <dbReference type="ChEBI" id="CHEBI:83900"/>
    </ligand>
</feature>
<feature type="binding site" evidence="7">
    <location>
        <position position="190"/>
    </location>
    <ligand>
        <name>UDP-N-acetyl-alpha-D-muramoyl-L-alanyl-D-glutamate</name>
        <dbReference type="ChEBI" id="CHEBI:83900"/>
    </ligand>
</feature>
<evidence type="ECO:0000256" key="6">
    <source>
        <dbReference type="ARBA" id="ARBA00023316"/>
    </source>
</evidence>
<proteinExistence type="inferred from homology"/>
<evidence type="ECO:0000313" key="12">
    <source>
        <dbReference type="EMBL" id="AKK20643.1"/>
    </source>
</evidence>
<dbReference type="InterPro" id="IPR000713">
    <property type="entry name" value="Mur_ligase_N"/>
</dbReference>
<protein>
    <recommendedName>
        <fullName evidence="7">UDP-N-acetylmuramoyl-L-alanyl-D-glutamate--2,6-diaminopimelate ligase</fullName>
        <ecNumber evidence="7">6.3.2.13</ecNumber>
    </recommendedName>
    <alternativeName>
        <fullName evidence="7">Meso-A2pm-adding enzyme</fullName>
    </alternativeName>
    <alternativeName>
        <fullName evidence="7">Meso-diaminopimelate-adding enzyme</fullName>
    </alternativeName>
    <alternativeName>
        <fullName evidence="7">UDP-MurNAc-L-Ala-D-Glu:meso-diaminopimelate ligase</fullName>
    </alternativeName>
    <alternativeName>
        <fullName evidence="7">UDP-MurNAc-tripeptide synthetase</fullName>
    </alternativeName>
    <alternativeName>
        <fullName evidence="7">UDP-N-acetylmuramyl-tripeptide synthetase</fullName>
    </alternativeName>
</protein>
<feature type="binding site" evidence="7">
    <location>
        <begin position="163"/>
        <end position="164"/>
    </location>
    <ligand>
        <name>UDP-N-acetyl-alpha-D-muramoyl-L-alanyl-D-glutamate</name>
        <dbReference type="ChEBI" id="CHEBI:83900"/>
    </ligand>
</feature>
<comment type="similarity">
    <text evidence="1 7">Belongs to the MurCDEF family. MurE subfamily.</text>
</comment>
<dbReference type="NCBIfam" id="NF001126">
    <property type="entry name" value="PRK00139.1-4"/>
    <property type="match status" value="1"/>
</dbReference>
<feature type="binding site" evidence="7">
    <location>
        <begin position="418"/>
        <end position="421"/>
    </location>
    <ligand>
        <name>meso-2,6-diaminopimelate</name>
        <dbReference type="ChEBI" id="CHEBI:57791"/>
    </ligand>
</feature>
<keyword evidence="4 7" id="KW-0573">Peptidoglycan synthesis</keyword>
<keyword evidence="7 12" id="KW-0436">Ligase</keyword>
<dbReference type="Pfam" id="PF01225">
    <property type="entry name" value="Mur_ligase"/>
    <property type="match status" value="1"/>
</dbReference>
<keyword evidence="3 7" id="KW-0133">Cell shape</keyword>
<evidence type="ECO:0000256" key="4">
    <source>
        <dbReference type="ARBA" id="ARBA00022984"/>
    </source>
</evidence>
<evidence type="ECO:0000256" key="1">
    <source>
        <dbReference type="ARBA" id="ARBA00005898"/>
    </source>
</evidence>
<keyword evidence="7" id="KW-0067">ATP-binding</keyword>
<organism evidence="12 13">
    <name type="scientific">Candidatus Liberibacter africanus PTSAPSY</name>
    <dbReference type="NCBI Taxonomy" id="1277257"/>
    <lineage>
        <taxon>Bacteria</taxon>
        <taxon>Pseudomonadati</taxon>
        <taxon>Pseudomonadota</taxon>
        <taxon>Alphaproteobacteria</taxon>
        <taxon>Hyphomicrobiales</taxon>
        <taxon>Rhizobiaceae</taxon>
        <taxon>Liberibacter</taxon>
    </lineage>
</organism>
<comment type="subcellular location">
    <subcellularLocation>
        <location evidence="7 8">Cytoplasm</location>
    </subcellularLocation>
</comment>
<dbReference type="Gene3D" id="3.90.190.20">
    <property type="entry name" value="Mur ligase, C-terminal domain"/>
    <property type="match status" value="1"/>
</dbReference>
<accession>A0A0G3I7V5</accession>
<feature type="binding site" evidence="7">
    <location>
        <position position="37"/>
    </location>
    <ligand>
        <name>UDP-N-acetyl-alpha-D-muramoyl-L-alanyl-D-glutamate</name>
        <dbReference type="ChEBI" id="CHEBI:83900"/>
    </ligand>
</feature>
<dbReference type="Gene3D" id="3.40.1190.10">
    <property type="entry name" value="Mur-like, catalytic domain"/>
    <property type="match status" value="1"/>
</dbReference>
<dbReference type="GO" id="GO:0051301">
    <property type="term" value="P:cell division"/>
    <property type="evidence" value="ECO:0007669"/>
    <property type="project" value="UniProtKB-KW"/>
</dbReference>
<dbReference type="SUPFAM" id="SSF63418">
    <property type="entry name" value="MurE/MurF N-terminal domain"/>
    <property type="match status" value="1"/>
</dbReference>
<dbReference type="GO" id="GO:0005737">
    <property type="term" value="C:cytoplasm"/>
    <property type="evidence" value="ECO:0007669"/>
    <property type="project" value="UniProtKB-SubCell"/>
</dbReference>
<feature type="domain" description="Mur ligase central" evidence="11">
    <location>
        <begin position="120"/>
        <end position="321"/>
    </location>
</feature>
<comment type="caution">
    <text evidence="7">Lacks conserved residue(s) required for the propagation of feature annotation.</text>
</comment>
<dbReference type="InterPro" id="IPR036565">
    <property type="entry name" value="Mur-like_cat_sf"/>
</dbReference>
<dbReference type="InterPro" id="IPR005761">
    <property type="entry name" value="UDP-N-AcMur-Glu-dNH2Pim_ligase"/>
</dbReference>
<dbReference type="GO" id="GO:0008765">
    <property type="term" value="F:UDP-N-acetylmuramoylalanyl-D-glutamate-2,6-diaminopimelate ligase activity"/>
    <property type="evidence" value="ECO:0007669"/>
    <property type="project" value="UniProtKB-UniRule"/>
</dbReference>
<evidence type="ECO:0000256" key="2">
    <source>
        <dbReference type="ARBA" id="ARBA00022618"/>
    </source>
</evidence>
<dbReference type="GO" id="GO:0000287">
    <property type="term" value="F:magnesium ion binding"/>
    <property type="evidence" value="ECO:0007669"/>
    <property type="project" value="UniProtKB-UniRule"/>
</dbReference>
<feature type="binding site" evidence="7">
    <location>
        <position position="394"/>
    </location>
    <ligand>
        <name>meso-2,6-diaminopimelate</name>
        <dbReference type="ChEBI" id="CHEBI:57791"/>
    </ligand>
</feature>
<dbReference type="AlphaFoldDB" id="A0A0G3I7V5"/>
<comment type="catalytic activity">
    <reaction evidence="7">
        <text>UDP-N-acetyl-alpha-D-muramoyl-L-alanyl-D-glutamate + meso-2,6-diaminopimelate + ATP = UDP-N-acetyl-alpha-D-muramoyl-L-alanyl-gamma-D-glutamyl-meso-2,6-diaminopimelate + ADP + phosphate + H(+)</text>
        <dbReference type="Rhea" id="RHEA:23676"/>
        <dbReference type="ChEBI" id="CHEBI:15378"/>
        <dbReference type="ChEBI" id="CHEBI:30616"/>
        <dbReference type="ChEBI" id="CHEBI:43474"/>
        <dbReference type="ChEBI" id="CHEBI:57791"/>
        <dbReference type="ChEBI" id="CHEBI:83900"/>
        <dbReference type="ChEBI" id="CHEBI:83905"/>
        <dbReference type="ChEBI" id="CHEBI:456216"/>
        <dbReference type="EC" id="6.3.2.13"/>
    </reaction>
</comment>
<dbReference type="GO" id="GO:0071555">
    <property type="term" value="P:cell wall organization"/>
    <property type="evidence" value="ECO:0007669"/>
    <property type="project" value="UniProtKB-KW"/>
</dbReference>
<evidence type="ECO:0000256" key="3">
    <source>
        <dbReference type="ARBA" id="ARBA00022960"/>
    </source>
</evidence>
<dbReference type="InterPro" id="IPR013221">
    <property type="entry name" value="Mur_ligase_cen"/>
</dbReference>
<evidence type="ECO:0000256" key="7">
    <source>
        <dbReference type="HAMAP-Rule" id="MF_00208"/>
    </source>
</evidence>
<comment type="pathway">
    <text evidence="7 8">Cell wall biogenesis; peptidoglycan biosynthesis.</text>
</comment>
<keyword evidence="13" id="KW-1185">Reference proteome</keyword>
<dbReference type="Pfam" id="PF08245">
    <property type="entry name" value="Mur_ligase_M"/>
    <property type="match status" value="1"/>
</dbReference>
<dbReference type="GO" id="GO:0008360">
    <property type="term" value="P:regulation of cell shape"/>
    <property type="evidence" value="ECO:0007669"/>
    <property type="project" value="UniProtKB-KW"/>
</dbReference>
<dbReference type="HAMAP" id="MF_00208">
    <property type="entry name" value="MurE"/>
    <property type="match status" value="1"/>
</dbReference>
<dbReference type="GO" id="GO:0005524">
    <property type="term" value="F:ATP binding"/>
    <property type="evidence" value="ECO:0007669"/>
    <property type="project" value="UniProtKB-UniRule"/>
</dbReference>
<dbReference type="STRING" id="1277257.G293_05160"/>
<dbReference type="PANTHER" id="PTHR23135:SF4">
    <property type="entry name" value="UDP-N-ACETYLMURAMOYL-L-ALANYL-D-GLUTAMATE--2,6-DIAMINOPIMELATE LIGASE MURE HOMOLOG, CHLOROPLASTIC"/>
    <property type="match status" value="1"/>
</dbReference>
<feature type="domain" description="Mur ligase C-terminal" evidence="10">
    <location>
        <begin position="344"/>
        <end position="468"/>
    </location>
</feature>
<keyword evidence="7" id="KW-0547">Nucleotide-binding</keyword>
<dbReference type="PANTHER" id="PTHR23135">
    <property type="entry name" value="MUR LIGASE FAMILY MEMBER"/>
    <property type="match status" value="1"/>
</dbReference>
<dbReference type="InterPro" id="IPR036615">
    <property type="entry name" value="Mur_ligase_C_dom_sf"/>
</dbReference>
<feature type="short sequence motif" description="Meso-diaminopimelate recognition motif" evidence="7">
    <location>
        <begin position="418"/>
        <end position="421"/>
    </location>
</feature>
<feature type="binding site" evidence="7">
    <location>
        <position position="466"/>
    </location>
    <ligand>
        <name>meso-2,6-diaminopimelate</name>
        <dbReference type="ChEBI" id="CHEBI:57791"/>
    </ligand>
</feature>
<evidence type="ECO:0000256" key="5">
    <source>
        <dbReference type="ARBA" id="ARBA00023306"/>
    </source>
</evidence>
<comment type="function">
    <text evidence="7">Catalyzes the addition of meso-diaminopimelic acid to the nucleotide precursor UDP-N-acetylmuramoyl-L-alanyl-D-glutamate (UMAG) in the biosynthesis of bacterial cell-wall peptidoglycan.</text>
</comment>
<dbReference type="EMBL" id="CP004021">
    <property type="protein sequence ID" value="AKK20643.1"/>
    <property type="molecule type" value="Genomic_DNA"/>
</dbReference>
<reference evidence="12 13" key="1">
    <citation type="journal article" date="2015" name="Genome Announc.">
        <title>Complete Genome Sequence of 'Candidatus Liberibacter africanus,' a Bacterium Associated with Citrus Huanglongbing.</title>
        <authorList>
            <person name="Lin H."/>
            <person name="Pietersen G."/>
            <person name="Han C."/>
            <person name="Read D.A."/>
            <person name="Lou B."/>
            <person name="Gupta G."/>
            <person name="Civerolo E.L."/>
        </authorList>
    </citation>
    <scope>NUCLEOTIDE SEQUENCE [LARGE SCALE GENOMIC DNA]</scope>
    <source>
        <strain evidence="12 13">PTSAPSY</strain>
    </source>
</reference>
<feature type="domain" description="Mur ligase N-terminal catalytic" evidence="9">
    <location>
        <begin position="29"/>
        <end position="94"/>
    </location>
</feature>
<evidence type="ECO:0000313" key="13">
    <source>
        <dbReference type="Proteomes" id="UP000035503"/>
    </source>
</evidence>
<name>A0A0G3I7V5_LIBAF</name>
<dbReference type="NCBIfam" id="TIGR01085">
    <property type="entry name" value="murE"/>
    <property type="match status" value="1"/>
</dbReference>
<dbReference type="EC" id="6.3.2.13" evidence="7"/>
<dbReference type="RefSeq" id="WP_047264591.1">
    <property type="nucleotide sequence ID" value="NZ_CP004021.1"/>
</dbReference>
<evidence type="ECO:0000256" key="8">
    <source>
        <dbReference type="RuleBase" id="RU004135"/>
    </source>
</evidence>
<dbReference type="NCBIfam" id="NF001124">
    <property type="entry name" value="PRK00139.1-2"/>
    <property type="match status" value="1"/>
</dbReference>
<feature type="modified residue" description="N6-carboxylysine" evidence="7">
    <location>
        <position position="230"/>
    </location>
</feature>
<sequence length="497" mass="54545">MKLKDLIHNNFPELMNQLSSYSMQWGEREINEISSDSCCIQKGWMFVAIIGHKADGHDFISQVIAQGAEAIVVSSTYSSHDFSVAIRENVPILFVDNTRIFLSLCSSKLYGEHPKKIFAITGTSGKSSVASFVQQIYQYSGLSSFQIGPMRSIASFPHHNSLTTPNSVYLAKALSYLSSQGVTHVSLEASSHGLDQHRLDGIKLSGGCFTNLGRDHIEYHKTKQAYLNAKMRLFEELLPEKSPAVIYSDDPCSQEVMHRAHNAGCRVLSVGYQGAFIRLKKVSSILDKQQVSLSIEGKDFNFIFSLPGEFQVYNALVAAGLCIASGIDIPTVIECLGKLNIVPGRFEFIGTNSKGGKIYVDYAHTPNSLEMVLKNVRTITSGRIIVVFGCGGDRDQGKRPMMGKIALDLADTVIVTDDNPRSEDPKKIRAEIINGFSGFIEEGNRVEAIRIALSMLNKGDVLVVAGKGHETVQIINKGVVRMSIDCDIIREILGSSL</sequence>
<comment type="cofactor">
    <cofactor evidence="7">
        <name>Mg(2+)</name>
        <dbReference type="ChEBI" id="CHEBI:18420"/>
    </cofactor>
</comment>
<dbReference type="KEGG" id="lau:G293_05160"/>
<dbReference type="PATRIC" id="fig|1277257.4.peg.1124"/>
<dbReference type="Gene3D" id="3.40.1390.10">
    <property type="entry name" value="MurE/MurF, N-terminal domain"/>
    <property type="match status" value="1"/>
</dbReference>
<dbReference type="UniPathway" id="UPA00219"/>